<evidence type="ECO:0000313" key="1">
    <source>
        <dbReference type="EMBL" id="KAI3786468.1"/>
    </source>
</evidence>
<name>A0ACB9GTR8_9ASTR</name>
<comment type="caution">
    <text evidence="1">The sequence shown here is derived from an EMBL/GenBank/DDBJ whole genome shotgun (WGS) entry which is preliminary data.</text>
</comment>
<reference evidence="2" key="1">
    <citation type="journal article" date="2022" name="Mol. Ecol. Resour.">
        <title>The genomes of chicory, endive, great burdock and yacon provide insights into Asteraceae palaeo-polyploidization history and plant inulin production.</title>
        <authorList>
            <person name="Fan W."/>
            <person name="Wang S."/>
            <person name="Wang H."/>
            <person name="Wang A."/>
            <person name="Jiang F."/>
            <person name="Liu H."/>
            <person name="Zhao H."/>
            <person name="Xu D."/>
            <person name="Zhang Y."/>
        </authorList>
    </citation>
    <scope>NUCLEOTIDE SEQUENCE [LARGE SCALE GENOMIC DNA]</scope>
    <source>
        <strain evidence="2">cv. Yunnan</strain>
    </source>
</reference>
<gene>
    <name evidence="1" type="ORF">L1987_40167</name>
</gene>
<protein>
    <submittedName>
        <fullName evidence="1">Uncharacterized protein</fullName>
    </submittedName>
</protein>
<reference evidence="1 2" key="2">
    <citation type="journal article" date="2022" name="Mol. Ecol. Resour.">
        <title>The genomes of chicory, endive, great burdock and yacon provide insights into Asteraceae paleo-polyploidization history and plant inulin production.</title>
        <authorList>
            <person name="Fan W."/>
            <person name="Wang S."/>
            <person name="Wang H."/>
            <person name="Wang A."/>
            <person name="Jiang F."/>
            <person name="Liu H."/>
            <person name="Zhao H."/>
            <person name="Xu D."/>
            <person name="Zhang Y."/>
        </authorList>
    </citation>
    <scope>NUCLEOTIDE SEQUENCE [LARGE SCALE GENOMIC DNA]</scope>
    <source>
        <strain evidence="2">cv. Yunnan</strain>
        <tissue evidence="1">Leaves</tissue>
    </source>
</reference>
<sequence length="73" mass="7829">MMIHDGGLNKGDDSGGPVVLVYRGGEKVADGMVTSRGVSTMGKNDEQWSGGVQGWREGGQRDDDHQGEPSPWR</sequence>
<keyword evidence="2" id="KW-1185">Reference proteome</keyword>
<organism evidence="1 2">
    <name type="scientific">Smallanthus sonchifolius</name>
    <dbReference type="NCBI Taxonomy" id="185202"/>
    <lineage>
        <taxon>Eukaryota</taxon>
        <taxon>Viridiplantae</taxon>
        <taxon>Streptophyta</taxon>
        <taxon>Embryophyta</taxon>
        <taxon>Tracheophyta</taxon>
        <taxon>Spermatophyta</taxon>
        <taxon>Magnoliopsida</taxon>
        <taxon>eudicotyledons</taxon>
        <taxon>Gunneridae</taxon>
        <taxon>Pentapetalae</taxon>
        <taxon>asterids</taxon>
        <taxon>campanulids</taxon>
        <taxon>Asterales</taxon>
        <taxon>Asteraceae</taxon>
        <taxon>Asteroideae</taxon>
        <taxon>Heliantheae alliance</taxon>
        <taxon>Millerieae</taxon>
        <taxon>Smallanthus</taxon>
    </lineage>
</organism>
<evidence type="ECO:0000313" key="2">
    <source>
        <dbReference type="Proteomes" id="UP001056120"/>
    </source>
</evidence>
<accession>A0ACB9GTR8</accession>
<dbReference type="EMBL" id="CM042030">
    <property type="protein sequence ID" value="KAI3786468.1"/>
    <property type="molecule type" value="Genomic_DNA"/>
</dbReference>
<proteinExistence type="predicted"/>
<dbReference type="Proteomes" id="UP001056120">
    <property type="component" value="Linkage Group LG13"/>
</dbReference>